<protein>
    <submittedName>
        <fullName evidence="1">Membrane protein</fullName>
    </submittedName>
</protein>
<organism evidence="1 2">
    <name type="scientific">Mammaliicoccus stepanovicii</name>
    <dbReference type="NCBI Taxonomy" id="643214"/>
    <lineage>
        <taxon>Bacteria</taxon>
        <taxon>Bacillati</taxon>
        <taxon>Bacillota</taxon>
        <taxon>Bacilli</taxon>
        <taxon>Bacillales</taxon>
        <taxon>Staphylococcaceae</taxon>
        <taxon>Mammaliicoccus</taxon>
    </lineage>
</organism>
<dbReference type="EMBL" id="LT906462">
    <property type="protein sequence ID" value="SNV58525.1"/>
    <property type="molecule type" value="Genomic_DNA"/>
</dbReference>
<dbReference type="RefSeq" id="WP_095086184.1">
    <property type="nucleotide sequence ID" value="NZ_BMDM01000003.1"/>
</dbReference>
<gene>
    <name evidence="1" type="ORF">SAMEA4384403_00469</name>
</gene>
<dbReference type="AlphaFoldDB" id="A0A239YHQ9"/>
<dbReference type="OrthoDB" id="2389644at2"/>
<reference evidence="1 2" key="1">
    <citation type="submission" date="2017-06" db="EMBL/GenBank/DDBJ databases">
        <authorList>
            <consortium name="Pathogen Informatics"/>
        </authorList>
    </citation>
    <scope>NUCLEOTIDE SEQUENCE [LARGE SCALE GENOMIC DNA]</scope>
    <source>
        <strain evidence="1 2">NCTC13839</strain>
    </source>
</reference>
<proteinExistence type="predicted"/>
<keyword evidence="2" id="KW-1185">Reference proteome</keyword>
<evidence type="ECO:0000313" key="1">
    <source>
        <dbReference type="EMBL" id="SNV58525.1"/>
    </source>
</evidence>
<name>A0A239YHQ9_9STAP</name>
<sequence length="117" mass="12540">MLRYLLNVYLGKELFKASQPKVKDDDGMAQQFEEGFGLSRNAMKVAGGLELIGSIFLFLSAGSKSLSRLGSVLVGSVLSVAAFKHYEAGHGFKGSKHALTLLGLAALSFIDTLCKKK</sequence>
<accession>A0A239YHQ9</accession>
<dbReference type="KEGG" id="sste:SAMEA4384403_0469"/>
<evidence type="ECO:0000313" key="2">
    <source>
        <dbReference type="Proteomes" id="UP000242084"/>
    </source>
</evidence>
<dbReference type="Proteomes" id="UP000242084">
    <property type="component" value="Chromosome 1"/>
</dbReference>